<dbReference type="EMBL" id="JAHIBW010000004">
    <property type="protein sequence ID" value="KAG7311421.1"/>
    <property type="molecule type" value="Genomic_DNA"/>
</dbReference>
<sequence length="239" mass="27667">MKPDDDLSFIGGDPGAVKHGNFINYYSFHSAKERINNLSIEMFPTVVTNEPIICLDIGCNSGELTQEFYQYLKNVYHNNNIMILAIDIDSALIKRAIDTNTADNITFRSIDIMSEDGAEEIKTYLNSHSKQAFDITFCFSVTMWIHLNNGDEGLLKFLQFVKEISSTVLIETQPWNCYRNAQRRMKKQGNDFAFYHTLKIRSDVNLTIEKVMIESTHKKVYESHESAWKRRIQSFQLIK</sequence>
<keyword evidence="2 6" id="KW-0489">Methyltransferase</keyword>
<evidence type="ECO:0000313" key="8">
    <source>
        <dbReference type="EMBL" id="KAG7311421.1"/>
    </source>
</evidence>
<evidence type="ECO:0000256" key="5">
    <source>
        <dbReference type="PROSITE-ProRule" id="PRU00848"/>
    </source>
</evidence>
<gene>
    <name evidence="8" type="ORF">JYU34_002463</name>
</gene>
<dbReference type="PANTHER" id="PTHR12315:SF1">
    <property type="entry name" value="RNA 5'-MONOPHOSPHATE METHYLTRANSFERASE"/>
    <property type="match status" value="1"/>
</dbReference>
<evidence type="ECO:0000256" key="3">
    <source>
        <dbReference type="ARBA" id="ARBA00022679"/>
    </source>
</evidence>
<accession>A0ABQ7R2A3</accession>
<dbReference type="EC" id="2.1.1.-" evidence="6"/>
<feature type="domain" description="Bin3-type SAM" evidence="7">
    <location>
        <begin position="1"/>
        <end position="239"/>
    </location>
</feature>
<keyword evidence="9" id="KW-1185">Reference proteome</keyword>
<protein>
    <recommendedName>
        <fullName evidence="6">RNA methyltransferase</fullName>
        <ecNumber evidence="6">2.1.1.-</ecNumber>
    </recommendedName>
</protein>
<organism evidence="8 9">
    <name type="scientific">Plutella xylostella</name>
    <name type="common">Diamondback moth</name>
    <name type="synonym">Plutella maculipennis</name>
    <dbReference type="NCBI Taxonomy" id="51655"/>
    <lineage>
        <taxon>Eukaryota</taxon>
        <taxon>Metazoa</taxon>
        <taxon>Ecdysozoa</taxon>
        <taxon>Arthropoda</taxon>
        <taxon>Hexapoda</taxon>
        <taxon>Insecta</taxon>
        <taxon>Pterygota</taxon>
        <taxon>Neoptera</taxon>
        <taxon>Endopterygota</taxon>
        <taxon>Lepidoptera</taxon>
        <taxon>Glossata</taxon>
        <taxon>Ditrysia</taxon>
        <taxon>Yponomeutoidea</taxon>
        <taxon>Plutellidae</taxon>
        <taxon>Plutella</taxon>
    </lineage>
</organism>
<keyword evidence="4 5" id="KW-0949">S-adenosyl-L-methionine</keyword>
<reference evidence="8 9" key="1">
    <citation type="submission" date="2021-06" db="EMBL/GenBank/DDBJ databases">
        <title>A haploid diamondback moth (Plutella xylostella L.) genome assembly resolves 31 chromosomes and identifies a diamide resistance mutation.</title>
        <authorList>
            <person name="Ward C.M."/>
            <person name="Perry K.D."/>
            <person name="Baker G."/>
            <person name="Powis K."/>
            <person name="Heckel D.G."/>
            <person name="Baxter S.W."/>
        </authorList>
    </citation>
    <scope>NUCLEOTIDE SEQUENCE [LARGE SCALE GENOMIC DNA]</scope>
    <source>
        <strain evidence="8 9">LV</strain>
        <tissue evidence="8">Single pupa</tissue>
    </source>
</reference>
<comment type="similarity">
    <text evidence="1 6">Belongs to the methyltransferase superfamily.</text>
</comment>
<dbReference type="Gene3D" id="3.40.50.150">
    <property type="entry name" value="Vaccinia Virus protein VP39"/>
    <property type="match status" value="1"/>
</dbReference>
<dbReference type="Pfam" id="PF06859">
    <property type="entry name" value="Bin3"/>
    <property type="match status" value="1"/>
</dbReference>
<dbReference type="PANTHER" id="PTHR12315">
    <property type="entry name" value="BICOID-INTERACTING PROTEIN RELATED"/>
    <property type="match status" value="1"/>
</dbReference>
<dbReference type="PROSITE" id="PS51515">
    <property type="entry name" value="BIN3_SAM"/>
    <property type="match status" value="1"/>
</dbReference>
<evidence type="ECO:0000256" key="2">
    <source>
        <dbReference type="ARBA" id="ARBA00022603"/>
    </source>
</evidence>
<evidence type="ECO:0000259" key="7">
    <source>
        <dbReference type="PROSITE" id="PS51515"/>
    </source>
</evidence>
<dbReference type="InterPro" id="IPR029063">
    <property type="entry name" value="SAM-dependent_MTases_sf"/>
</dbReference>
<proteinExistence type="inferred from homology"/>
<name>A0ABQ7R2A3_PLUXY</name>
<evidence type="ECO:0000313" key="9">
    <source>
        <dbReference type="Proteomes" id="UP000823941"/>
    </source>
</evidence>
<keyword evidence="3 6" id="KW-0808">Transferase</keyword>
<dbReference type="Proteomes" id="UP000823941">
    <property type="component" value="Chromosome 4"/>
</dbReference>
<dbReference type="CDD" id="cd02440">
    <property type="entry name" value="AdoMet_MTases"/>
    <property type="match status" value="1"/>
</dbReference>
<dbReference type="InterPro" id="IPR024160">
    <property type="entry name" value="BIN3_SAM-bd_dom"/>
</dbReference>
<evidence type="ECO:0000256" key="6">
    <source>
        <dbReference type="RuleBase" id="RU367087"/>
    </source>
</evidence>
<dbReference type="InterPro" id="IPR039772">
    <property type="entry name" value="Bin3-like"/>
</dbReference>
<dbReference type="SUPFAM" id="SSF53335">
    <property type="entry name" value="S-adenosyl-L-methionine-dependent methyltransferases"/>
    <property type="match status" value="1"/>
</dbReference>
<dbReference type="InterPro" id="IPR010675">
    <property type="entry name" value="Bin3_C"/>
</dbReference>
<evidence type="ECO:0000256" key="1">
    <source>
        <dbReference type="ARBA" id="ARBA00008361"/>
    </source>
</evidence>
<comment type="caution">
    <text evidence="8">The sequence shown here is derived from an EMBL/GenBank/DDBJ whole genome shotgun (WGS) entry which is preliminary data.</text>
</comment>
<evidence type="ECO:0000256" key="4">
    <source>
        <dbReference type="ARBA" id="ARBA00022691"/>
    </source>
</evidence>